<reference evidence="3 4" key="1">
    <citation type="submission" date="2016-10" db="EMBL/GenBank/DDBJ databases">
        <authorList>
            <person name="de Groot N.N."/>
        </authorList>
    </citation>
    <scope>NUCLEOTIDE SEQUENCE [LARGE SCALE GENOMIC DNA]</scope>
    <source>
        <strain evidence="3 4">CCM7597</strain>
    </source>
</reference>
<dbReference type="Gene3D" id="3.40.50.720">
    <property type="entry name" value="NAD(P)-binding Rossmann-like Domain"/>
    <property type="match status" value="1"/>
</dbReference>
<protein>
    <submittedName>
        <fullName evidence="3">UDP-glucuronate 4-epimerase</fullName>
    </submittedName>
</protein>
<dbReference type="InterPro" id="IPR036291">
    <property type="entry name" value="NAD(P)-bd_dom_sf"/>
</dbReference>
<dbReference type="SUPFAM" id="SSF51735">
    <property type="entry name" value="NAD(P)-binding Rossmann-fold domains"/>
    <property type="match status" value="1"/>
</dbReference>
<dbReference type="PANTHER" id="PTHR43574">
    <property type="entry name" value="EPIMERASE-RELATED"/>
    <property type="match status" value="1"/>
</dbReference>
<dbReference type="InterPro" id="IPR001509">
    <property type="entry name" value="Epimerase_deHydtase"/>
</dbReference>
<dbReference type="STRING" id="571932.SAMN05421743_103317"/>
<evidence type="ECO:0000256" key="1">
    <source>
        <dbReference type="ARBA" id="ARBA00023027"/>
    </source>
</evidence>
<dbReference type="PRINTS" id="PR01713">
    <property type="entry name" value="NUCEPIMERASE"/>
</dbReference>
<evidence type="ECO:0000259" key="2">
    <source>
        <dbReference type="Pfam" id="PF01370"/>
    </source>
</evidence>
<evidence type="ECO:0000313" key="3">
    <source>
        <dbReference type="EMBL" id="SEA25528.1"/>
    </source>
</evidence>
<dbReference type="AlphaFoldDB" id="A0A1H3ZPF3"/>
<accession>A0A1H3ZPF3</accession>
<proteinExistence type="predicted"/>
<keyword evidence="4" id="KW-1185">Reference proteome</keyword>
<dbReference type="InterPro" id="IPR020904">
    <property type="entry name" value="Sc_DH/Rdtase_CS"/>
</dbReference>
<evidence type="ECO:0000313" key="4">
    <source>
        <dbReference type="Proteomes" id="UP000198584"/>
    </source>
</evidence>
<name>A0A1H3ZPF3_9BACI</name>
<gene>
    <name evidence="3" type="ORF">SAMN05421743_103317</name>
</gene>
<dbReference type="Proteomes" id="UP000198584">
    <property type="component" value="Unassembled WGS sequence"/>
</dbReference>
<dbReference type="Gene3D" id="3.90.25.10">
    <property type="entry name" value="UDP-galactose 4-epimerase, domain 1"/>
    <property type="match status" value="1"/>
</dbReference>
<organism evidence="3 4">
    <name type="scientific">Thalassobacillus cyri</name>
    <dbReference type="NCBI Taxonomy" id="571932"/>
    <lineage>
        <taxon>Bacteria</taxon>
        <taxon>Bacillati</taxon>
        <taxon>Bacillota</taxon>
        <taxon>Bacilli</taxon>
        <taxon>Bacillales</taxon>
        <taxon>Bacillaceae</taxon>
        <taxon>Thalassobacillus</taxon>
    </lineage>
</organism>
<keyword evidence="1" id="KW-0520">NAD</keyword>
<dbReference type="PROSITE" id="PS00061">
    <property type="entry name" value="ADH_SHORT"/>
    <property type="match status" value="1"/>
</dbReference>
<dbReference type="Pfam" id="PF01370">
    <property type="entry name" value="Epimerase"/>
    <property type="match status" value="1"/>
</dbReference>
<feature type="domain" description="NAD-dependent epimerase/dehydratase" evidence="2">
    <location>
        <begin position="3"/>
        <end position="243"/>
    </location>
</feature>
<dbReference type="EMBL" id="FNQR01000003">
    <property type="protein sequence ID" value="SEA25528.1"/>
    <property type="molecule type" value="Genomic_DNA"/>
</dbReference>
<sequence>MRILVTGGAGFIGSHVCSRLIKENHDITIVDNFDPYYDPDRKKQQLEQVKMIGDFHFVHADLMDKQECRKIFQAKQFDVVIHLAALPGVAYSVKEPLAYVQYDIEMTINVLRYAGETGVSHVVFSSSSSVYGNKADKPLSEGMADGKVVSPYAASKYGAESFCHSFQHLYGFQLSILRFFTVYGPWARPDMAIPKFTERLSKGLPIEIYGSGTSRDYTYIDDIVDGVSAVLETRHENETFNIGYGDPISMERLLDNFRKFYPTMEIIQKPWRMGDVVTTWADIAKAEAQLGYKPKISIGEGIEKMVRWTDSCSG</sequence>